<accession>A0A7S2TQK4</accession>
<evidence type="ECO:0000256" key="1">
    <source>
        <dbReference type="SAM" id="SignalP"/>
    </source>
</evidence>
<organism evidence="2">
    <name type="scientific">Lotharella oceanica</name>
    <dbReference type="NCBI Taxonomy" id="641309"/>
    <lineage>
        <taxon>Eukaryota</taxon>
        <taxon>Sar</taxon>
        <taxon>Rhizaria</taxon>
        <taxon>Cercozoa</taxon>
        <taxon>Chlorarachniophyceae</taxon>
        <taxon>Lotharella</taxon>
    </lineage>
</organism>
<dbReference type="AlphaFoldDB" id="A0A7S2TQK4"/>
<reference evidence="2" key="1">
    <citation type="submission" date="2021-01" db="EMBL/GenBank/DDBJ databases">
        <authorList>
            <person name="Corre E."/>
            <person name="Pelletier E."/>
            <person name="Niang G."/>
            <person name="Scheremetjew M."/>
            <person name="Finn R."/>
            <person name="Kale V."/>
            <person name="Holt S."/>
            <person name="Cochrane G."/>
            <person name="Meng A."/>
            <person name="Brown T."/>
            <person name="Cohen L."/>
        </authorList>
    </citation>
    <scope>NUCLEOTIDE SEQUENCE</scope>
    <source>
        <strain evidence="2">CCMP622</strain>
    </source>
</reference>
<dbReference type="PANTHER" id="PTHR38564:SF1">
    <property type="match status" value="1"/>
</dbReference>
<feature type="chain" id="PRO_5030940692" evidence="1">
    <location>
        <begin position="22"/>
        <end position="176"/>
    </location>
</feature>
<dbReference type="EMBL" id="HBHP01013947">
    <property type="protein sequence ID" value="CAD9761568.1"/>
    <property type="molecule type" value="Transcribed_RNA"/>
</dbReference>
<protein>
    <submittedName>
        <fullName evidence="2">Uncharacterized protein</fullName>
    </submittedName>
</protein>
<sequence length="176" mass="18780">MMLKPLYTIVVISMIAQACVAPDCDNQDCGSCANACCKLTFTFPPSMTSTDVATVLNNTIMGGGPDGRYFETTLAEGVHNVADLHPLGVPVYIAKTIHTTAKRVYNDSIDMTITDSAGGATLRAFSISQVGGAYCDAGQNFKNIVTLIKPVYEKLGLNFSYAHVDDSCPPPSNFIQ</sequence>
<name>A0A7S2TQK4_9EUKA</name>
<dbReference type="PANTHER" id="PTHR38564">
    <property type="entry name" value="SI:CH73-250A16.5-RELATED"/>
    <property type="match status" value="1"/>
</dbReference>
<gene>
    <name evidence="2" type="ORF">LSP00402_LOCUS8738</name>
</gene>
<proteinExistence type="predicted"/>
<feature type="signal peptide" evidence="1">
    <location>
        <begin position="1"/>
        <end position="21"/>
    </location>
</feature>
<keyword evidence="1" id="KW-0732">Signal</keyword>
<evidence type="ECO:0000313" key="2">
    <source>
        <dbReference type="EMBL" id="CAD9761568.1"/>
    </source>
</evidence>
<dbReference type="PROSITE" id="PS51257">
    <property type="entry name" value="PROKAR_LIPOPROTEIN"/>
    <property type="match status" value="1"/>
</dbReference>